<name>A0A392V543_9FABA</name>
<protein>
    <submittedName>
        <fullName evidence="1">Uncharacterized protein</fullName>
    </submittedName>
</protein>
<comment type="caution">
    <text evidence="1">The sequence shown here is derived from an EMBL/GenBank/DDBJ whole genome shotgun (WGS) entry which is preliminary data.</text>
</comment>
<evidence type="ECO:0000313" key="2">
    <source>
        <dbReference type="Proteomes" id="UP000265520"/>
    </source>
</evidence>
<sequence>MADAKPPYTGQALGARLHTYGSKAALRGILPIQLQVPFELAMAHFEPIPTK</sequence>
<dbReference type="AlphaFoldDB" id="A0A392V543"/>
<dbReference type="EMBL" id="LXQA011064260">
    <property type="protein sequence ID" value="MCI83317.1"/>
    <property type="molecule type" value="Genomic_DNA"/>
</dbReference>
<proteinExistence type="predicted"/>
<accession>A0A392V543</accession>
<dbReference type="Proteomes" id="UP000265520">
    <property type="component" value="Unassembled WGS sequence"/>
</dbReference>
<evidence type="ECO:0000313" key="1">
    <source>
        <dbReference type="EMBL" id="MCI83317.1"/>
    </source>
</evidence>
<keyword evidence="2" id="KW-1185">Reference proteome</keyword>
<organism evidence="1 2">
    <name type="scientific">Trifolium medium</name>
    <dbReference type="NCBI Taxonomy" id="97028"/>
    <lineage>
        <taxon>Eukaryota</taxon>
        <taxon>Viridiplantae</taxon>
        <taxon>Streptophyta</taxon>
        <taxon>Embryophyta</taxon>
        <taxon>Tracheophyta</taxon>
        <taxon>Spermatophyta</taxon>
        <taxon>Magnoliopsida</taxon>
        <taxon>eudicotyledons</taxon>
        <taxon>Gunneridae</taxon>
        <taxon>Pentapetalae</taxon>
        <taxon>rosids</taxon>
        <taxon>fabids</taxon>
        <taxon>Fabales</taxon>
        <taxon>Fabaceae</taxon>
        <taxon>Papilionoideae</taxon>
        <taxon>50 kb inversion clade</taxon>
        <taxon>NPAAA clade</taxon>
        <taxon>Hologalegina</taxon>
        <taxon>IRL clade</taxon>
        <taxon>Trifolieae</taxon>
        <taxon>Trifolium</taxon>
    </lineage>
</organism>
<feature type="non-terminal residue" evidence="1">
    <location>
        <position position="51"/>
    </location>
</feature>
<reference evidence="1 2" key="1">
    <citation type="journal article" date="2018" name="Front. Plant Sci.">
        <title>Red Clover (Trifolium pratense) and Zigzag Clover (T. medium) - A Picture of Genomic Similarities and Differences.</title>
        <authorList>
            <person name="Dluhosova J."/>
            <person name="Istvanek J."/>
            <person name="Nedelnik J."/>
            <person name="Repkova J."/>
        </authorList>
    </citation>
    <scope>NUCLEOTIDE SEQUENCE [LARGE SCALE GENOMIC DNA]</scope>
    <source>
        <strain evidence="2">cv. 10/8</strain>
        <tissue evidence="1">Leaf</tissue>
    </source>
</reference>